<dbReference type="Gramene" id="OMO65961">
    <property type="protein sequence ID" value="OMO65961"/>
    <property type="gene ID" value="CCACVL1_21331"/>
</dbReference>
<gene>
    <name evidence="1" type="ORF">CCACVL1_21331</name>
</gene>
<dbReference type="AlphaFoldDB" id="A0A1R3H6K8"/>
<protein>
    <submittedName>
        <fullName evidence="1">Uncharacterized protein</fullName>
    </submittedName>
</protein>
<proteinExistence type="predicted"/>
<accession>A0A1R3H6K8</accession>
<keyword evidence="2" id="KW-1185">Reference proteome</keyword>
<name>A0A1R3H6K8_COCAP</name>
<reference evidence="1 2" key="1">
    <citation type="submission" date="2013-09" db="EMBL/GenBank/DDBJ databases">
        <title>Corchorus capsularis genome sequencing.</title>
        <authorList>
            <person name="Alam M."/>
            <person name="Haque M.S."/>
            <person name="Islam M.S."/>
            <person name="Emdad E.M."/>
            <person name="Islam M.M."/>
            <person name="Ahmed B."/>
            <person name="Halim A."/>
            <person name="Hossen Q.M.M."/>
            <person name="Hossain M.Z."/>
            <person name="Ahmed R."/>
            <person name="Khan M.M."/>
            <person name="Islam R."/>
            <person name="Rashid M.M."/>
            <person name="Khan S.A."/>
            <person name="Rahman M.S."/>
            <person name="Alam M."/>
        </authorList>
    </citation>
    <scope>NUCLEOTIDE SEQUENCE [LARGE SCALE GENOMIC DNA]</scope>
    <source>
        <strain evidence="2">cv. CVL-1</strain>
        <tissue evidence="1">Whole seedling</tissue>
    </source>
</reference>
<evidence type="ECO:0000313" key="2">
    <source>
        <dbReference type="Proteomes" id="UP000188268"/>
    </source>
</evidence>
<evidence type="ECO:0000313" key="1">
    <source>
        <dbReference type="EMBL" id="OMO65961.1"/>
    </source>
</evidence>
<dbReference type="Proteomes" id="UP000188268">
    <property type="component" value="Unassembled WGS sequence"/>
</dbReference>
<dbReference type="EMBL" id="AWWV01012578">
    <property type="protein sequence ID" value="OMO65961.1"/>
    <property type="molecule type" value="Genomic_DNA"/>
</dbReference>
<sequence length="25" mass="2829">MEAFDEAIAPKWRHLMKQATQNGGV</sequence>
<organism evidence="1 2">
    <name type="scientific">Corchorus capsularis</name>
    <name type="common">Jute</name>
    <dbReference type="NCBI Taxonomy" id="210143"/>
    <lineage>
        <taxon>Eukaryota</taxon>
        <taxon>Viridiplantae</taxon>
        <taxon>Streptophyta</taxon>
        <taxon>Embryophyta</taxon>
        <taxon>Tracheophyta</taxon>
        <taxon>Spermatophyta</taxon>
        <taxon>Magnoliopsida</taxon>
        <taxon>eudicotyledons</taxon>
        <taxon>Gunneridae</taxon>
        <taxon>Pentapetalae</taxon>
        <taxon>rosids</taxon>
        <taxon>malvids</taxon>
        <taxon>Malvales</taxon>
        <taxon>Malvaceae</taxon>
        <taxon>Grewioideae</taxon>
        <taxon>Apeibeae</taxon>
        <taxon>Corchorus</taxon>
    </lineage>
</organism>
<comment type="caution">
    <text evidence="1">The sequence shown here is derived from an EMBL/GenBank/DDBJ whole genome shotgun (WGS) entry which is preliminary data.</text>
</comment>